<keyword evidence="6" id="KW-0479">Metal-binding</keyword>
<dbReference type="CDD" id="cd10030">
    <property type="entry name" value="UDG-F4_TTUDGA_SPO1dp_like"/>
    <property type="match status" value="1"/>
</dbReference>
<comment type="similarity">
    <text evidence="2">Belongs to the uracil-DNA glycosylase (UDG) superfamily. Type 4 (UDGa) family.</text>
</comment>
<evidence type="ECO:0000256" key="6">
    <source>
        <dbReference type="ARBA" id="ARBA00022723"/>
    </source>
</evidence>
<evidence type="ECO:0000256" key="2">
    <source>
        <dbReference type="ARBA" id="ARBA00006521"/>
    </source>
</evidence>
<evidence type="ECO:0000313" key="14">
    <source>
        <dbReference type="EMBL" id="BAJ50690.1"/>
    </source>
</evidence>
<sequence>MDGMVCFVLDAIAEEVRACRLCPLWRGRRNAVPGEGNPRAELMFIGEGPGEEEDLQGRPFVGRSGRLLTEALEKAGIRREDVFITNVVKCRPPENREPTPEERQTCTNKYLFRQIEAVNPRLIVLLGSVAVQTLLGISSVTAVRGKAFEKMGRRFFCTYHPAAALYNPGNRETFFSDIKKARELLESLRPFDKQKTLFEV</sequence>
<keyword evidence="8" id="KW-0378">Hydrolase</keyword>
<dbReference type="Pfam" id="PF03167">
    <property type="entry name" value="UDG"/>
    <property type="match status" value="1"/>
</dbReference>
<dbReference type="GO" id="GO:0046872">
    <property type="term" value="F:metal ion binding"/>
    <property type="evidence" value="ECO:0007669"/>
    <property type="project" value="UniProtKB-KW"/>
</dbReference>
<dbReference type="EMBL" id="BA000048">
    <property type="protein sequence ID" value="BAJ50690.1"/>
    <property type="molecule type" value="Genomic_DNA"/>
</dbReference>
<protein>
    <recommendedName>
        <fullName evidence="4">Type-4 uracil-DNA glycosylase</fullName>
        <ecNumber evidence="3">3.2.2.27</ecNumber>
    </recommendedName>
</protein>
<dbReference type="EC" id="3.2.2.27" evidence="3"/>
<dbReference type="KEGG" id="csu:CSUB_C0833"/>
<keyword evidence="10" id="KW-0411">Iron-sulfur</keyword>
<feature type="domain" description="Uracil-DNA glycosylase-like" evidence="12">
    <location>
        <begin position="33"/>
        <end position="179"/>
    </location>
</feature>
<evidence type="ECO:0000256" key="8">
    <source>
        <dbReference type="ARBA" id="ARBA00022801"/>
    </source>
</evidence>
<organism evidence="13 15">
    <name type="scientific">Caldiarchaeum subterraneum</name>
    <dbReference type="NCBI Taxonomy" id="311458"/>
    <lineage>
        <taxon>Archaea</taxon>
        <taxon>Nitrososphaerota</taxon>
        <taxon>Candidatus Caldarchaeales</taxon>
        <taxon>Candidatus Caldarchaeaceae</taxon>
        <taxon>Candidatus Caldarchaeum</taxon>
    </lineage>
</organism>
<keyword evidence="13" id="KW-0808">Transferase</keyword>
<dbReference type="SMART" id="SM00987">
    <property type="entry name" value="UreE_C"/>
    <property type="match status" value="1"/>
</dbReference>
<evidence type="ECO:0000256" key="7">
    <source>
        <dbReference type="ARBA" id="ARBA00022763"/>
    </source>
</evidence>
<evidence type="ECO:0000256" key="5">
    <source>
        <dbReference type="ARBA" id="ARBA00022485"/>
    </source>
</evidence>
<dbReference type="BioCyc" id="CCAL311458:G131R-845-MONOMER"/>
<dbReference type="InterPro" id="IPR036895">
    <property type="entry name" value="Uracil-DNA_glycosylase-like_sf"/>
</dbReference>
<dbReference type="Proteomes" id="UP000008120">
    <property type="component" value="Chromosome"/>
</dbReference>
<dbReference type="AlphaFoldDB" id="E6N689"/>
<evidence type="ECO:0000256" key="11">
    <source>
        <dbReference type="ARBA" id="ARBA00023204"/>
    </source>
</evidence>
<evidence type="ECO:0000313" key="13">
    <source>
        <dbReference type="EMBL" id="BAJ47808.1"/>
    </source>
</evidence>
<dbReference type="GO" id="GO:0016779">
    <property type="term" value="F:nucleotidyltransferase activity"/>
    <property type="evidence" value="ECO:0007669"/>
    <property type="project" value="UniProtKB-KW"/>
</dbReference>
<evidence type="ECO:0000256" key="1">
    <source>
        <dbReference type="ARBA" id="ARBA00001400"/>
    </source>
</evidence>
<evidence type="ECO:0000256" key="10">
    <source>
        <dbReference type="ARBA" id="ARBA00023014"/>
    </source>
</evidence>
<dbReference type="EMBL" id="AP011847">
    <property type="protein sequence ID" value="BAJ47808.1"/>
    <property type="molecule type" value="Genomic_DNA"/>
</dbReference>
<evidence type="ECO:0000313" key="15">
    <source>
        <dbReference type="Proteomes" id="UP000008120"/>
    </source>
</evidence>
<evidence type="ECO:0000256" key="4">
    <source>
        <dbReference type="ARBA" id="ARBA00019403"/>
    </source>
</evidence>
<keyword evidence="5" id="KW-0004">4Fe-4S</keyword>
<evidence type="ECO:0000256" key="3">
    <source>
        <dbReference type="ARBA" id="ARBA00012030"/>
    </source>
</evidence>
<dbReference type="PANTHER" id="PTHR33693">
    <property type="entry name" value="TYPE-5 URACIL-DNA GLYCOSYLASE"/>
    <property type="match status" value="1"/>
</dbReference>
<dbReference type="SUPFAM" id="SSF52141">
    <property type="entry name" value="Uracil-DNA glycosylase-like"/>
    <property type="match status" value="1"/>
</dbReference>
<comment type="catalytic activity">
    <reaction evidence="1">
        <text>Hydrolyzes single-stranded DNA or mismatched double-stranded DNA and polynucleotides, releasing free uracil.</text>
        <dbReference type="EC" id="3.2.2.27"/>
    </reaction>
</comment>
<name>E6N689_CALS0</name>
<dbReference type="SMART" id="SM00986">
    <property type="entry name" value="UDG"/>
    <property type="match status" value="1"/>
</dbReference>
<dbReference type="GO" id="GO:0051539">
    <property type="term" value="F:4 iron, 4 sulfur cluster binding"/>
    <property type="evidence" value="ECO:0007669"/>
    <property type="project" value="UniProtKB-KW"/>
</dbReference>
<dbReference type="PANTHER" id="PTHR33693:SF1">
    <property type="entry name" value="TYPE-4 URACIL-DNA GLYCOSYLASE"/>
    <property type="match status" value="1"/>
</dbReference>
<dbReference type="InterPro" id="IPR005273">
    <property type="entry name" value="Ura-DNA_glyco_family4"/>
</dbReference>
<accession>E6N689</accession>
<dbReference type="NCBIfam" id="TIGR00758">
    <property type="entry name" value="UDG_fam4"/>
    <property type="match status" value="1"/>
</dbReference>
<evidence type="ECO:0000256" key="9">
    <source>
        <dbReference type="ARBA" id="ARBA00023004"/>
    </source>
</evidence>
<gene>
    <name evidence="14" type="ORF">CSUB_C0833</name>
    <name evidence="13" type="ORF">HGMM_F52H05C17</name>
</gene>
<keyword evidence="9" id="KW-0408">Iron</keyword>
<reference evidence="13 15" key="2">
    <citation type="journal article" date="2011" name="Nucleic Acids Res.">
        <title>Insights into the evolution of Archaea and eukaryotic protein modifier systems revealed by the genome of a novel archaeal group.</title>
        <authorList>
            <person name="Nunoura T."/>
            <person name="Takaki Y."/>
            <person name="Kakuta J."/>
            <person name="Nishi S."/>
            <person name="Sugahara J."/>
            <person name="Kazama H."/>
            <person name="Chee G."/>
            <person name="Hattori M."/>
            <person name="Kanai A."/>
            <person name="Atomi H."/>
            <person name="Takai K."/>
            <person name="Takami H."/>
        </authorList>
    </citation>
    <scope>NUCLEOTIDE SEQUENCE [LARGE SCALE GENOMIC DNA]</scope>
</reference>
<dbReference type="InterPro" id="IPR051536">
    <property type="entry name" value="UDG_Type-4/5"/>
</dbReference>
<dbReference type="Gene3D" id="3.40.470.10">
    <property type="entry name" value="Uracil-DNA glycosylase-like domain"/>
    <property type="match status" value="1"/>
</dbReference>
<evidence type="ECO:0000259" key="12">
    <source>
        <dbReference type="SMART" id="SM00986"/>
    </source>
</evidence>
<reference evidence="13 15" key="1">
    <citation type="journal article" date="2005" name="Environ. Microbiol.">
        <title>Genetic and functional properties of uncultivated thermophilic crenarchaeotes from a subsurface gold mine as revealed by analysis of genome fragments.</title>
        <authorList>
            <person name="Nunoura T."/>
            <person name="Hirayama H."/>
            <person name="Takami H."/>
            <person name="Oida H."/>
            <person name="Nishi S."/>
            <person name="Shimamura S."/>
            <person name="Suzuki Y."/>
            <person name="Inagaki F."/>
            <person name="Takai K."/>
            <person name="Nealson K.H."/>
            <person name="Horikoshi K."/>
        </authorList>
    </citation>
    <scope>NUCLEOTIDE SEQUENCE [LARGE SCALE GENOMIC DNA]</scope>
</reference>
<dbReference type="GO" id="GO:0006281">
    <property type="term" value="P:DNA repair"/>
    <property type="evidence" value="ECO:0007669"/>
    <property type="project" value="UniProtKB-KW"/>
</dbReference>
<keyword evidence="11" id="KW-0234">DNA repair</keyword>
<proteinExistence type="inferred from homology"/>
<dbReference type="STRING" id="311458.CSUB_C0833"/>
<keyword evidence="13" id="KW-0548">Nucleotidyltransferase</keyword>
<dbReference type="GO" id="GO:0004844">
    <property type="term" value="F:uracil DNA N-glycosylase activity"/>
    <property type="evidence" value="ECO:0007669"/>
    <property type="project" value="UniProtKB-EC"/>
</dbReference>
<dbReference type="InterPro" id="IPR005122">
    <property type="entry name" value="Uracil-DNA_glycosylase-like"/>
</dbReference>
<keyword evidence="7" id="KW-0227">DNA damage</keyword>